<keyword evidence="1" id="KW-0472">Membrane</keyword>
<accession>A0AAE8MWM6</accession>
<dbReference type="AlphaFoldDB" id="A0AAE8MWM6"/>
<dbReference type="EMBL" id="ONZQ02000006">
    <property type="protein sequence ID" value="SPO02066.1"/>
    <property type="molecule type" value="Genomic_DNA"/>
</dbReference>
<feature type="transmembrane region" description="Helical" evidence="1">
    <location>
        <begin position="176"/>
        <end position="195"/>
    </location>
</feature>
<evidence type="ECO:0000313" key="2">
    <source>
        <dbReference type="EMBL" id="SPO02066.1"/>
    </source>
</evidence>
<feature type="transmembrane region" description="Helical" evidence="1">
    <location>
        <begin position="77"/>
        <end position="100"/>
    </location>
</feature>
<feature type="transmembrane region" description="Helical" evidence="1">
    <location>
        <begin position="272"/>
        <end position="293"/>
    </location>
</feature>
<evidence type="ECO:0000313" key="3">
    <source>
        <dbReference type="Proteomes" id="UP001187682"/>
    </source>
</evidence>
<evidence type="ECO:0000256" key="1">
    <source>
        <dbReference type="SAM" id="Phobius"/>
    </source>
</evidence>
<sequence length="308" mass="32373">MAEQEMASLCILPLSSPYSLLPRIHFYATTLALLAPLPKGWLFRAALASFTTRTSTLAIDAAVQLASLRKHDPDRALPIEVVVMMEMLGLACLVGVWLLLVSRTASISAARGLIKGWATAVAIGAIISFVATREFAGASPPAECPNGRLISSSDVFGDEQVTLLGTGTVGMKMGGILRLVGIPALIFSSLTLISLPAKGHLPKSSPPEPTLSSTSPDITYSNEFSGTVSKAASAVRWLFICAIPAMAVVMVHRTETYLFGFEVPEGEHLGSVGQWGVWAATGVVLLGTGVNAARESMGGSRVEVVLPK</sequence>
<dbReference type="Proteomes" id="UP001187682">
    <property type="component" value="Unassembled WGS sequence"/>
</dbReference>
<feature type="transmembrane region" description="Helical" evidence="1">
    <location>
        <begin position="234"/>
        <end position="252"/>
    </location>
</feature>
<feature type="transmembrane region" description="Helical" evidence="1">
    <location>
        <begin position="112"/>
        <end position="131"/>
    </location>
</feature>
<proteinExistence type="predicted"/>
<protein>
    <submittedName>
        <fullName evidence="2">Uncharacterized protein</fullName>
    </submittedName>
</protein>
<name>A0AAE8MWM6_9PEZI</name>
<keyword evidence="1" id="KW-0812">Transmembrane</keyword>
<keyword evidence="3" id="KW-1185">Reference proteome</keyword>
<keyword evidence="1" id="KW-1133">Transmembrane helix</keyword>
<reference evidence="2" key="1">
    <citation type="submission" date="2018-03" db="EMBL/GenBank/DDBJ databases">
        <authorList>
            <person name="Guldener U."/>
        </authorList>
    </citation>
    <scope>NUCLEOTIDE SEQUENCE</scope>
</reference>
<organism evidence="2 3">
    <name type="scientific">Cephalotrichum gorgonifer</name>
    <dbReference type="NCBI Taxonomy" id="2041049"/>
    <lineage>
        <taxon>Eukaryota</taxon>
        <taxon>Fungi</taxon>
        <taxon>Dikarya</taxon>
        <taxon>Ascomycota</taxon>
        <taxon>Pezizomycotina</taxon>
        <taxon>Sordariomycetes</taxon>
        <taxon>Hypocreomycetidae</taxon>
        <taxon>Microascales</taxon>
        <taxon>Microascaceae</taxon>
        <taxon>Cephalotrichum</taxon>
    </lineage>
</organism>
<gene>
    <name evidence="2" type="ORF">DNG_04739</name>
</gene>
<comment type="caution">
    <text evidence="2">The sequence shown here is derived from an EMBL/GenBank/DDBJ whole genome shotgun (WGS) entry which is preliminary data.</text>
</comment>